<dbReference type="InterPro" id="IPR011006">
    <property type="entry name" value="CheY-like_superfamily"/>
</dbReference>
<dbReference type="SMART" id="SM00448">
    <property type="entry name" value="REC"/>
    <property type="match status" value="1"/>
</dbReference>
<accession>M1YUT3</accession>
<dbReference type="PANTHER" id="PTHR44591">
    <property type="entry name" value="STRESS RESPONSE REGULATOR PROTEIN 1"/>
    <property type="match status" value="1"/>
</dbReference>
<proteinExistence type="predicted"/>
<protein>
    <submittedName>
        <fullName evidence="4">Putative Response regulator, CheY-like</fullName>
    </submittedName>
</protein>
<reference evidence="4 5" key="1">
    <citation type="journal article" date="2013" name="Front. Microbiol.">
        <title>The genome of Nitrospina gracilis illuminates the metabolism and evolution of the major marine nitrite oxidizer.</title>
        <authorList>
            <person name="Luecker S."/>
            <person name="Nowka B."/>
            <person name="Rattei T."/>
            <person name="Spieck E."/>
            <person name="and Daims H."/>
        </authorList>
    </citation>
    <scope>NUCLEOTIDE SEQUENCE [LARGE SCALE GENOMIC DNA]</scope>
    <source>
        <strain evidence="4 5">3/211</strain>
    </source>
</reference>
<dbReference type="InterPro" id="IPR001789">
    <property type="entry name" value="Sig_transdc_resp-reg_receiver"/>
</dbReference>
<sequence>MVTGKVLVIDDEQDVRDVIRLQLEQHGLHVLEAENGEEAIKVLHSENNLVNIGVILCDIRMPKINGIEAIDYLKKNAPGIPIVVITGYPDTELAVGLMRKGVKDYLVKPVEKEKLFKVVDQLIAAGKDFEY</sequence>
<feature type="modified residue" description="4-aspartylphosphate" evidence="2">
    <location>
        <position position="58"/>
    </location>
</feature>
<gene>
    <name evidence="4" type="ORF">NITGR_1020010</name>
</gene>
<keyword evidence="1 2" id="KW-0597">Phosphoprotein</keyword>
<evidence type="ECO:0000256" key="2">
    <source>
        <dbReference type="PROSITE-ProRule" id="PRU00169"/>
    </source>
</evidence>
<dbReference type="PANTHER" id="PTHR44591:SF23">
    <property type="entry name" value="CHEY SUBFAMILY"/>
    <property type="match status" value="1"/>
</dbReference>
<dbReference type="Proteomes" id="UP000011704">
    <property type="component" value="Unassembled WGS sequence"/>
</dbReference>
<dbReference type="HOGENOM" id="CLU_000445_69_8_0"/>
<evidence type="ECO:0000256" key="1">
    <source>
        <dbReference type="ARBA" id="ARBA00022553"/>
    </source>
</evidence>
<dbReference type="RefSeq" id="WP_005005674.1">
    <property type="nucleotide sequence ID" value="NZ_HG422173.1"/>
</dbReference>
<dbReference type="PROSITE" id="PS50110">
    <property type="entry name" value="RESPONSE_REGULATORY"/>
    <property type="match status" value="1"/>
</dbReference>
<dbReference type="STRING" id="1266370.NITGR_1020010"/>
<organism evidence="4 5">
    <name type="scientific">Nitrospina gracilis (strain 3/211)</name>
    <dbReference type="NCBI Taxonomy" id="1266370"/>
    <lineage>
        <taxon>Bacteria</taxon>
        <taxon>Pseudomonadati</taxon>
        <taxon>Nitrospinota/Tectimicrobiota group</taxon>
        <taxon>Nitrospinota</taxon>
        <taxon>Nitrospinia</taxon>
        <taxon>Nitrospinales</taxon>
        <taxon>Nitrospinaceae</taxon>
        <taxon>Nitrospina</taxon>
    </lineage>
</organism>
<comment type="caution">
    <text evidence="4">The sequence shown here is derived from an EMBL/GenBank/DDBJ whole genome shotgun (WGS) entry which is preliminary data.</text>
</comment>
<dbReference type="SUPFAM" id="SSF52172">
    <property type="entry name" value="CheY-like"/>
    <property type="match status" value="1"/>
</dbReference>
<dbReference type="AlphaFoldDB" id="M1YUT3"/>
<evidence type="ECO:0000259" key="3">
    <source>
        <dbReference type="PROSITE" id="PS50110"/>
    </source>
</evidence>
<dbReference type="GO" id="GO:0000160">
    <property type="term" value="P:phosphorelay signal transduction system"/>
    <property type="evidence" value="ECO:0007669"/>
    <property type="project" value="InterPro"/>
</dbReference>
<evidence type="ECO:0000313" key="4">
    <source>
        <dbReference type="EMBL" id="CCQ89348.1"/>
    </source>
</evidence>
<dbReference type="Gene3D" id="3.40.50.2300">
    <property type="match status" value="1"/>
</dbReference>
<evidence type="ECO:0000313" key="5">
    <source>
        <dbReference type="Proteomes" id="UP000011704"/>
    </source>
</evidence>
<keyword evidence="5" id="KW-1185">Reference proteome</keyword>
<dbReference type="InParanoid" id="M1YUT3"/>
<dbReference type="EMBL" id="CAQJ01000005">
    <property type="protein sequence ID" value="CCQ89348.1"/>
    <property type="molecule type" value="Genomic_DNA"/>
</dbReference>
<feature type="domain" description="Response regulatory" evidence="3">
    <location>
        <begin position="5"/>
        <end position="123"/>
    </location>
</feature>
<name>M1YUT3_NITG3</name>
<dbReference type="OrthoDB" id="9786548at2"/>
<dbReference type="InterPro" id="IPR050595">
    <property type="entry name" value="Bact_response_regulator"/>
</dbReference>
<dbReference type="Pfam" id="PF00072">
    <property type="entry name" value="Response_reg"/>
    <property type="match status" value="1"/>
</dbReference>